<name>A0A225VIF9_9STRA</name>
<comment type="caution">
    <text evidence="1">The sequence shown here is derived from an EMBL/GenBank/DDBJ whole genome shotgun (WGS) entry which is preliminary data.</text>
</comment>
<dbReference type="EMBL" id="NBNE01004798">
    <property type="protein sequence ID" value="OWZ04739.1"/>
    <property type="molecule type" value="Genomic_DNA"/>
</dbReference>
<reference evidence="2" key="1">
    <citation type="submission" date="2017-03" db="EMBL/GenBank/DDBJ databases">
        <title>Phytopthora megakarya and P. palmivora, two closely related causual agents of cacao black pod achieved similar genome size and gene model numbers by different mechanisms.</title>
        <authorList>
            <person name="Ali S."/>
            <person name="Shao J."/>
            <person name="Larry D.J."/>
            <person name="Kronmiller B."/>
            <person name="Shen D."/>
            <person name="Strem M.D."/>
            <person name="Melnick R.L."/>
            <person name="Guiltinan M.J."/>
            <person name="Tyler B.M."/>
            <person name="Meinhardt L.W."/>
            <person name="Bailey B.A."/>
        </authorList>
    </citation>
    <scope>NUCLEOTIDE SEQUENCE [LARGE SCALE GENOMIC DNA]</scope>
    <source>
        <strain evidence="2">zdho120</strain>
    </source>
</reference>
<protein>
    <submittedName>
        <fullName evidence="1">Uncharacterized protein</fullName>
    </submittedName>
</protein>
<accession>A0A225VIF9</accession>
<gene>
    <name evidence="1" type="ORF">PHMEG_00023310</name>
</gene>
<keyword evidence="2" id="KW-1185">Reference proteome</keyword>
<organism evidence="1 2">
    <name type="scientific">Phytophthora megakarya</name>
    <dbReference type="NCBI Taxonomy" id="4795"/>
    <lineage>
        <taxon>Eukaryota</taxon>
        <taxon>Sar</taxon>
        <taxon>Stramenopiles</taxon>
        <taxon>Oomycota</taxon>
        <taxon>Peronosporomycetes</taxon>
        <taxon>Peronosporales</taxon>
        <taxon>Peronosporaceae</taxon>
        <taxon>Phytophthora</taxon>
    </lineage>
</organism>
<evidence type="ECO:0000313" key="2">
    <source>
        <dbReference type="Proteomes" id="UP000198211"/>
    </source>
</evidence>
<sequence>MLEQCLKSHKAEFCVAFGCYPSVKVRSLRIRILHHIPPNKLLARRYAQMQQTVSEAHIADLEDFGLKTF</sequence>
<dbReference type="AlphaFoldDB" id="A0A225VIF9"/>
<proteinExistence type="predicted"/>
<dbReference type="Proteomes" id="UP000198211">
    <property type="component" value="Unassembled WGS sequence"/>
</dbReference>
<evidence type="ECO:0000313" key="1">
    <source>
        <dbReference type="EMBL" id="OWZ04739.1"/>
    </source>
</evidence>